<evidence type="ECO:0000256" key="1">
    <source>
        <dbReference type="ARBA" id="ARBA00038228"/>
    </source>
</evidence>
<protein>
    <recommendedName>
        <fullName evidence="2">Protein THEM6</fullName>
    </recommendedName>
</protein>
<dbReference type="InterPro" id="IPR029069">
    <property type="entry name" value="HotDog_dom_sf"/>
</dbReference>
<dbReference type="Proteomes" id="UP000479190">
    <property type="component" value="Unassembled WGS sequence"/>
</dbReference>
<name>A0A6H5ID19_9HYME</name>
<organism evidence="4 5">
    <name type="scientific">Trichogramma brassicae</name>
    <dbReference type="NCBI Taxonomy" id="86971"/>
    <lineage>
        <taxon>Eukaryota</taxon>
        <taxon>Metazoa</taxon>
        <taxon>Ecdysozoa</taxon>
        <taxon>Arthropoda</taxon>
        <taxon>Hexapoda</taxon>
        <taxon>Insecta</taxon>
        <taxon>Pterygota</taxon>
        <taxon>Neoptera</taxon>
        <taxon>Endopterygota</taxon>
        <taxon>Hymenoptera</taxon>
        <taxon>Apocrita</taxon>
        <taxon>Proctotrupomorpha</taxon>
        <taxon>Chalcidoidea</taxon>
        <taxon>Trichogrammatidae</taxon>
        <taxon>Trichogramma</taxon>
    </lineage>
</organism>
<dbReference type="EMBL" id="CADCXV010000702">
    <property type="protein sequence ID" value="CAB0033251.1"/>
    <property type="molecule type" value="Genomic_DNA"/>
</dbReference>
<dbReference type="SUPFAM" id="SSF54637">
    <property type="entry name" value="Thioesterase/thiol ester dehydrase-isomerase"/>
    <property type="match status" value="1"/>
</dbReference>
<gene>
    <name evidence="4" type="ORF">TBRA_LOCUS5168</name>
</gene>
<dbReference type="PANTHER" id="PTHR12475">
    <property type="match status" value="1"/>
</dbReference>
<keyword evidence="5" id="KW-1185">Reference proteome</keyword>
<dbReference type="Gene3D" id="3.10.129.10">
    <property type="entry name" value="Hotdog Thioesterase"/>
    <property type="match status" value="1"/>
</dbReference>
<evidence type="ECO:0000256" key="2">
    <source>
        <dbReference type="ARBA" id="ARBA00041112"/>
    </source>
</evidence>
<evidence type="ECO:0000313" key="4">
    <source>
        <dbReference type="EMBL" id="CAB0033251.1"/>
    </source>
</evidence>
<dbReference type="Pfam" id="PF13279">
    <property type="entry name" value="4HBT_2"/>
    <property type="match status" value="1"/>
</dbReference>
<sequence length="210" mass="24446">MISYFSLACICIAYVLFDVNYFLRILFTIGYGRLFQAKKKIFEKTSIYGICLIDFSRRYHGICLSMDVDIFLKHMNNARYLRELDFARFHYYDRSGIYGEIAKRGGGAVQGASSTRYRRAIPIFTPYKVTTQLIYWDDRNFYLEHEFISLSDNFVRAVVLSKQSVTGLKVPVAEIIEKVEAGAKRPEPTADLKLWLDSMEESSLRYKKTK</sequence>
<evidence type="ECO:0000256" key="3">
    <source>
        <dbReference type="SAM" id="Phobius"/>
    </source>
</evidence>
<proteinExistence type="inferred from homology"/>
<evidence type="ECO:0000313" key="5">
    <source>
        <dbReference type="Proteomes" id="UP000479190"/>
    </source>
</evidence>
<feature type="transmembrane region" description="Helical" evidence="3">
    <location>
        <begin position="12"/>
        <end position="34"/>
    </location>
</feature>
<comment type="similarity">
    <text evidence="1">Belongs to the THEM6 family.</text>
</comment>
<accession>A0A6H5ID19</accession>
<keyword evidence="3" id="KW-1133">Transmembrane helix</keyword>
<dbReference type="OrthoDB" id="265761at2759"/>
<keyword evidence="3" id="KW-0472">Membrane</keyword>
<dbReference type="PANTHER" id="PTHR12475:SF4">
    <property type="entry name" value="PROTEIN THEM6"/>
    <property type="match status" value="1"/>
</dbReference>
<keyword evidence="3" id="KW-0812">Transmembrane</keyword>
<dbReference type="CDD" id="cd00586">
    <property type="entry name" value="4HBT"/>
    <property type="match status" value="1"/>
</dbReference>
<dbReference type="InterPro" id="IPR051490">
    <property type="entry name" value="THEM6_lcsJ_thioesterase"/>
</dbReference>
<dbReference type="AlphaFoldDB" id="A0A6H5ID19"/>
<reference evidence="4 5" key="1">
    <citation type="submission" date="2020-02" db="EMBL/GenBank/DDBJ databases">
        <authorList>
            <person name="Ferguson B K."/>
        </authorList>
    </citation>
    <scope>NUCLEOTIDE SEQUENCE [LARGE SCALE GENOMIC DNA]</scope>
</reference>